<evidence type="ECO:0000313" key="1">
    <source>
        <dbReference type="EMBL" id="ETO06019.1"/>
    </source>
</evidence>
<sequence>MDFLQTIAPDVYVEQIPAKLRDAHMPNQNKGPPVSENKLESRLKALDWKLKSRQLFSRQKINAPVHSPERTEIDADKKNAFENKNNVLTNSPSKEIRRRHCSLMAGGFLERLHLAPFQVIAEMPLSKIYTLFHILKPENVYVTKYSRLIGVITELHLLELEKQFQTNKSAQPLCAPNFHCPYRR</sequence>
<keyword evidence="2" id="KW-1185">Reference proteome</keyword>
<gene>
    <name evidence="1" type="ORF">RFI_31379</name>
</gene>
<dbReference type="Proteomes" id="UP000023152">
    <property type="component" value="Unassembled WGS sequence"/>
</dbReference>
<evidence type="ECO:0000313" key="2">
    <source>
        <dbReference type="Proteomes" id="UP000023152"/>
    </source>
</evidence>
<dbReference type="EMBL" id="ASPP01027580">
    <property type="protein sequence ID" value="ETO06019.1"/>
    <property type="molecule type" value="Genomic_DNA"/>
</dbReference>
<dbReference type="Gene3D" id="3.10.580.10">
    <property type="entry name" value="CBS-domain"/>
    <property type="match status" value="1"/>
</dbReference>
<reference evidence="1 2" key="1">
    <citation type="journal article" date="2013" name="Curr. Biol.">
        <title>The Genome of the Foraminiferan Reticulomyxa filosa.</title>
        <authorList>
            <person name="Glockner G."/>
            <person name="Hulsmann N."/>
            <person name="Schleicher M."/>
            <person name="Noegel A.A."/>
            <person name="Eichinger L."/>
            <person name="Gallinger C."/>
            <person name="Pawlowski J."/>
            <person name="Sierra R."/>
            <person name="Euteneuer U."/>
            <person name="Pillet L."/>
            <person name="Moustafa A."/>
            <person name="Platzer M."/>
            <person name="Groth M."/>
            <person name="Szafranski K."/>
            <person name="Schliwa M."/>
        </authorList>
    </citation>
    <scope>NUCLEOTIDE SEQUENCE [LARGE SCALE GENOMIC DNA]</scope>
</reference>
<organism evidence="1 2">
    <name type="scientific">Reticulomyxa filosa</name>
    <dbReference type="NCBI Taxonomy" id="46433"/>
    <lineage>
        <taxon>Eukaryota</taxon>
        <taxon>Sar</taxon>
        <taxon>Rhizaria</taxon>
        <taxon>Retaria</taxon>
        <taxon>Foraminifera</taxon>
        <taxon>Monothalamids</taxon>
        <taxon>Reticulomyxidae</taxon>
        <taxon>Reticulomyxa</taxon>
    </lineage>
</organism>
<protein>
    <recommendedName>
        <fullName evidence="3">CBS domain-containing protein</fullName>
    </recommendedName>
</protein>
<evidence type="ECO:0008006" key="3">
    <source>
        <dbReference type="Google" id="ProtNLM"/>
    </source>
</evidence>
<name>X6LWN0_RETFI</name>
<dbReference type="SUPFAM" id="SSF54631">
    <property type="entry name" value="CBS-domain pair"/>
    <property type="match status" value="1"/>
</dbReference>
<accession>X6LWN0</accession>
<dbReference type="AlphaFoldDB" id="X6LWN0"/>
<dbReference type="OrthoDB" id="4564at2759"/>
<comment type="caution">
    <text evidence="1">The sequence shown here is derived from an EMBL/GenBank/DDBJ whole genome shotgun (WGS) entry which is preliminary data.</text>
</comment>
<proteinExistence type="predicted"/>
<dbReference type="InterPro" id="IPR046342">
    <property type="entry name" value="CBS_dom_sf"/>
</dbReference>